<dbReference type="Proteomes" id="UP000248340">
    <property type="component" value="Unassembled WGS sequence"/>
</dbReference>
<dbReference type="EMBL" id="KZ821680">
    <property type="protein sequence ID" value="PYH85278.1"/>
    <property type="molecule type" value="Genomic_DNA"/>
</dbReference>
<evidence type="ECO:0000256" key="1">
    <source>
        <dbReference type="SAM" id="SignalP"/>
    </source>
</evidence>
<dbReference type="GeneID" id="37133181"/>
<evidence type="ECO:0000313" key="3">
    <source>
        <dbReference type="Proteomes" id="UP000248340"/>
    </source>
</evidence>
<protein>
    <recommendedName>
        <fullName evidence="4">Secreted protein</fullName>
    </recommendedName>
</protein>
<evidence type="ECO:0008006" key="4">
    <source>
        <dbReference type="Google" id="ProtNLM"/>
    </source>
</evidence>
<accession>A0A319DB47</accession>
<feature type="signal peptide" evidence="1">
    <location>
        <begin position="1"/>
        <end position="46"/>
    </location>
</feature>
<dbReference type="RefSeq" id="XP_025495478.1">
    <property type="nucleotide sequence ID" value="XM_025630440.1"/>
</dbReference>
<gene>
    <name evidence="2" type="ORF">BO82DRAFT_182230</name>
</gene>
<feature type="chain" id="PRO_5016361011" description="Secreted protein" evidence="1">
    <location>
        <begin position="47"/>
        <end position="91"/>
    </location>
</feature>
<evidence type="ECO:0000313" key="2">
    <source>
        <dbReference type="EMBL" id="PYH85278.1"/>
    </source>
</evidence>
<organism evidence="2 3">
    <name type="scientific">Aspergillus uvarum CBS 121591</name>
    <dbReference type="NCBI Taxonomy" id="1448315"/>
    <lineage>
        <taxon>Eukaryota</taxon>
        <taxon>Fungi</taxon>
        <taxon>Dikarya</taxon>
        <taxon>Ascomycota</taxon>
        <taxon>Pezizomycotina</taxon>
        <taxon>Eurotiomycetes</taxon>
        <taxon>Eurotiomycetidae</taxon>
        <taxon>Eurotiales</taxon>
        <taxon>Aspergillaceae</taxon>
        <taxon>Aspergillus</taxon>
        <taxon>Aspergillus subgen. Circumdati</taxon>
    </lineage>
</organism>
<dbReference type="AlphaFoldDB" id="A0A319DB47"/>
<sequence length="91" mass="9907">MSRGLLVLSLSGAPGAMQPYCRRRGVSGFFMLSCLLLAILRATSNSCLIPTDTMLGPFSLVSCRHYNAMYKGRMESLSCDYCRPGECITTG</sequence>
<proteinExistence type="predicted"/>
<reference evidence="2 3" key="1">
    <citation type="submission" date="2016-12" db="EMBL/GenBank/DDBJ databases">
        <title>The genomes of Aspergillus section Nigri reveals drivers in fungal speciation.</title>
        <authorList>
            <consortium name="DOE Joint Genome Institute"/>
            <person name="Vesth T.C."/>
            <person name="Nybo J."/>
            <person name="Theobald S."/>
            <person name="Brandl J."/>
            <person name="Frisvad J.C."/>
            <person name="Nielsen K.F."/>
            <person name="Lyhne E.K."/>
            <person name="Kogle M.E."/>
            <person name="Kuo A."/>
            <person name="Riley R."/>
            <person name="Clum A."/>
            <person name="Nolan M."/>
            <person name="Lipzen A."/>
            <person name="Salamov A."/>
            <person name="Henrissat B."/>
            <person name="Wiebenga A."/>
            <person name="De Vries R.P."/>
            <person name="Grigoriev I.V."/>
            <person name="Mortensen U.H."/>
            <person name="Andersen M.R."/>
            <person name="Baker S.E."/>
        </authorList>
    </citation>
    <scope>NUCLEOTIDE SEQUENCE [LARGE SCALE GENOMIC DNA]</scope>
    <source>
        <strain evidence="2 3">CBS 121591</strain>
    </source>
</reference>
<keyword evidence="3" id="KW-1185">Reference proteome</keyword>
<dbReference type="VEuPathDB" id="FungiDB:BO82DRAFT_182230"/>
<keyword evidence="1" id="KW-0732">Signal</keyword>
<name>A0A319DB47_9EURO</name>